<dbReference type="Pfam" id="PF13487">
    <property type="entry name" value="HD_5"/>
    <property type="match status" value="1"/>
</dbReference>
<feature type="domain" description="HD-GYP" evidence="1">
    <location>
        <begin position="138"/>
        <end position="334"/>
    </location>
</feature>
<evidence type="ECO:0000259" key="1">
    <source>
        <dbReference type="PROSITE" id="PS51832"/>
    </source>
</evidence>
<evidence type="ECO:0000313" key="2">
    <source>
        <dbReference type="EMBL" id="QAR32394.1"/>
    </source>
</evidence>
<dbReference type="RefSeq" id="WP_128465681.1">
    <property type="nucleotide sequence ID" value="NZ_CP035108.1"/>
</dbReference>
<protein>
    <submittedName>
        <fullName evidence="2">HD-GYP domain-containing protein</fullName>
    </submittedName>
</protein>
<dbReference type="CDD" id="cd00077">
    <property type="entry name" value="HDc"/>
    <property type="match status" value="1"/>
</dbReference>
<proteinExistence type="predicted"/>
<dbReference type="KEGG" id="gtl:EP073_02955"/>
<dbReference type="Proteomes" id="UP000287502">
    <property type="component" value="Chromosome"/>
</dbReference>
<dbReference type="PANTHER" id="PTHR43155">
    <property type="entry name" value="CYCLIC DI-GMP PHOSPHODIESTERASE PA4108-RELATED"/>
    <property type="match status" value="1"/>
</dbReference>
<organism evidence="2 3">
    <name type="scientific">Geovibrio thiophilus</name>
    <dbReference type="NCBI Taxonomy" id="139438"/>
    <lineage>
        <taxon>Bacteria</taxon>
        <taxon>Pseudomonadati</taxon>
        <taxon>Deferribacterota</taxon>
        <taxon>Deferribacteres</taxon>
        <taxon>Deferribacterales</taxon>
        <taxon>Geovibrionaceae</taxon>
        <taxon>Geovibrio</taxon>
    </lineage>
</organism>
<gene>
    <name evidence="2" type="ORF">EP073_02955</name>
</gene>
<accession>A0A3R5UWS3</accession>
<dbReference type="SUPFAM" id="SSF109604">
    <property type="entry name" value="HD-domain/PDEase-like"/>
    <property type="match status" value="1"/>
</dbReference>
<dbReference type="PANTHER" id="PTHR43155:SF2">
    <property type="entry name" value="CYCLIC DI-GMP PHOSPHODIESTERASE PA4108"/>
    <property type="match status" value="1"/>
</dbReference>
<dbReference type="Gene3D" id="1.10.3210.10">
    <property type="entry name" value="Hypothetical protein af1432"/>
    <property type="match status" value="1"/>
</dbReference>
<dbReference type="OrthoDB" id="9763857at2"/>
<reference evidence="2 3" key="1">
    <citation type="submission" date="2019-01" db="EMBL/GenBank/DDBJ databases">
        <title>Geovibrio thiophilus DSM 11263, complete genome.</title>
        <authorList>
            <person name="Spring S."/>
            <person name="Bunk B."/>
            <person name="Sproer C."/>
        </authorList>
    </citation>
    <scope>NUCLEOTIDE SEQUENCE [LARGE SCALE GENOMIC DNA]</scope>
    <source>
        <strain evidence="2 3">DSM 11263</strain>
    </source>
</reference>
<evidence type="ECO:0000313" key="3">
    <source>
        <dbReference type="Proteomes" id="UP000287502"/>
    </source>
</evidence>
<dbReference type="InterPro" id="IPR037522">
    <property type="entry name" value="HD_GYP_dom"/>
</dbReference>
<keyword evidence="3" id="KW-1185">Reference proteome</keyword>
<name>A0A3R5UWS3_9BACT</name>
<dbReference type="EMBL" id="CP035108">
    <property type="protein sequence ID" value="QAR32394.1"/>
    <property type="molecule type" value="Genomic_DNA"/>
</dbReference>
<dbReference type="InterPro" id="IPR021812">
    <property type="entry name" value="DUF3391"/>
</dbReference>
<dbReference type="Pfam" id="PF11871">
    <property type="entry name" value="DUF3391"/>
    <property type="match status" value="1"/>
</dbReference>
<dbReference type="AlphaFoldDB" id="A0A3R5UWS3"/>
<dbReference type="InterPro" id="IPR003607">
    <property type="entry name" value="HD/PDEase_dom"/>
</dbReference>
<dbReference type="SMART" id="SM00471">
    <property type="entry name" value="HDc"/>
    <property type="match status" value="1"/>
</dbReference>
<dbReference type="PROSITE" id="PS51832">
    <property type="entry name" value="HD_GYP"/>
    <property type="match status" value="1"/>
</dbReference>
<sequence length="418" mass="47196">MKIERRIHISELKTGMTVTRTEKDGLHFPFFDKELTDPRSVNVLKNSGVSYIYILEEKDAEEDKEGELTDRLTAMMDSSVETSDYFLIDSSPAISDIIQARAIFENIRCKARELLEGLRQSGKIDSRTAEEITSELVEVSSHKPGIFTAMTHLKNQDDYTYSHSLNVAVISLALGKRLGKSADELKTICLSGLLHDVGMARISGSIIHKPGKLTDDEYTEIKRHPEYGYKMLTANDRLPSETAMTALQHHEKSDGSGYPLGLSERQISNITKIVSIADVYDAITSKKTYNHERTPSEALKILFSWSGKHFNETLVKFFINTIGIYPVGTLVMLDSGEIAVILEPNRKDLTRPKVLVVTDEKREKLEKSHIFDLARYDLKTMKPLKTIVSSINPKQHAINSEQELDRFAKRFKNAVMEA</sequence>